<dbReference type="EMBL" id="MU154622">
    <property type="protein sequence ID" value="KAF9491308.1"/>
    <property type="molecule type" value="Genomic_DNA"/>
</dbReference>
<evidence type="ECO:0000259" key="2">
    <source>
        <dbReference type="Pfam" id="PF17667"/>
    </source>
</evidence>
<comment type="caution">
    <text evidence="3">The sequence shown here is derived from an EMBL/GenBank/DDBJ whole genome shotgun (WGS) entry which is preliminary data.</text>
</comment>
<evidence type="ECO:0000313" key="4">
    <source>
        <dbReference type="Proteomes" id="UP000807025"/>
    </source>
</evidence>
<accession>A0A9P5ZQH3</accession>
<dbReference type="Proteomes" id="UP000807025">
    <property type="component" value="Unassembled WGS sequence"/>
</dbReference>
<evidence type="ECO:0000313" key="3">
    <source>
        <dbReference type="EMBL" id="KAF9491308.1"/>
    </source>
</evidence>
<organism evidence="3 4">
    <name type="scientific">Pleurotus eryngii</name>
    <name type="common">Boletus of the steppes</name>
    <dbReference type="NCBI Taxonomy" id="5323"/>
    <lineage>
        <taxon>Eukaryota</taxon>
        <taxon>Fungi</taxon>
        <taxon>Dikarya</taxon>
        <taxon>Basidiomycota</taxon>
        <taxon>Agaricomycotina</taxon>
        <taxon>Agaricomycetes</taxon>
        <taxon>Agaricomycetidae</taxon>
        <taxon>Agaricales</taxon>
        <taxon>Pleurotineae</taxon>
        <taxon>Pleurotaceae</taxon>
        <taxon>Pleurotus</taxon>
    </lineage>
</organism>
<gene>
    <name evidence="3" type="ORF">BDN71DRAFT_85707</name>
</gene>
<evidence type="ECO:0000256" key="1">
    <source>
        <dbReference type="SAM" id="Coils"/>
    </source>
</evidence>
<keyword evidence="1" id="KW-0175">Coiled coil</keyword>
<reference evidence="3" key="1">
    <citation type="submission" date="2020-11" db="EMBL/GenBank/DDBJ databases">
        <authorList>
            <consortium name="DOE Joint Genome Institute"/>
            <person name="Ahrendt S."/>
            <person name="Riley R."/>
            <person name="Andreopoulos W."/>
            <person name="Labutti K."/>
            <person name="Pangilinan J."/>
            <person name="Ruiz-Duenas F.J."/>
            <person name="Barrasa J.M."/>
            <person name="Sanchez-Garcia M."/>
            <person name="Camarero S."/>
            <person name="Miyauchi S."/>
            <person name="Serrano A."/>
            <person name="Linde D."/>
            <person name="Babiker R."/>
            <person name="Drula E."/>
            <person name="Ayuso-Fernandez I."/>
            <person name="Pacheco R."/>
            <person name="Padilla G."/>
            <person name="Ferreira P."/>
            <person name="Barriuso J."/>
            <person name="Kellner H."/>
            <person name="Castanera R."/>
            <person name="Alfaro M."/>
            <person name="Ramirez L."/>
            <person name="Pisabarro A.G."/>
            <person name="Kuo A."/>
            <person name="Tritt A."/>
            <person name="Lipzen A."/>
            <person name="He G."/>
            <person name="Yan M."/>
            <person name="Ng V."/>
            <person name="Cullen D."/>
            <person name="Martin F."/>
            <person name="Rosso M.-N."/>
            <person name="Henrissat B."/>
            <person name="Hibbett D."/>
            <person name="Martinez A.T."/>
            <person name="Grigoriev I.V."/>
        </authorList>
    </citation>
    <scope>NUCLEOTIDE SEQUENCE</scope>
    <source>
        <strain evidence="3">ATCC 90797</strain>
    </source>
</reference>
<dbReference type="Pfam" id="PF17667">
    <property type="entry name" value="Pkinase_fungal"/>
    <property type="match status" value="1"/>
</dbReference>
<feature type="coiled-coil region" evidence="1">
    <location>
        <begin position="60"/>
        <end position="94"/>
    </location>
</feature>
<dbReference type="InterPro" id="IPR040976">
    <property type="entry name" value="Pkinase_fungal"/>
</dbReference>
<name>A0A9P5ZQH3_PLEER</name>
<sequence length="246" mass="27636">MSELYNTNFAIRSRDAESIRTSLRLELASNIVEDQKAISGRLGLESVSSQLVDDCYSQLLRDKKEDMERLQDIVARAESKSDNANDKLKEEFEKHMYKPLVDIIDYIASFGGSTPKRRWIHSKAHVTGKDMPYSKPDLRLGDPSGELKTWRDLAAFGEVKPKAVQGMTPGQDIKASNALIQSGDYARLHLASSPFRFFSIALMITGNNFQVGIFDRAGIVVSSPANMWTDIKTFIRVIRRVTCDLS</sequence>
<dbReference type="AlphaFoldDB" id="A0A9P5ZQH3"/>
<feature type="domain" description="Fungal-type protein kinase" evidence="2">
    <location>
        <begin position="148"/>
        <end position="241"/>
    </location>
</feature>
<proteinExistence type="predicted"/>
<keyword evidence="4" id="KW-1185">Reference proteome</keyword>
<protein>
    <recommendedName>
        <fullName evidence="2">Fungal-type protein kinase domain-containing protein</fullName>
    </recommendedName>
</protein>
<dbReference type="OrthoDB" id="2922698at2759"/>